<evidence type="ECO:0000313" key="3">
    <source>
        <dbReference type="RefSeq" id="XP_015072651.1"/>
    </source>
</evidence>
<dbReference type="InterPro" id="IPR006566">
    <property type="entry name" value="FBD"/>
</dbReference>
<evidence type="ECO:0000259" key="1">
    <source>
        <dbReference type="SMART" id="SM00579"/>
    </source>
</evidence>
<feature type="domain" description="FBD" evidence="1">
    <location>
        <begin position="144"/>
        <end position="216"/>
    </location>
</feature>
<name>A0ABM1GL32_SOLPN</name>
<evidence type="ECO:0000313" key="2">
    <source>
        <dbReference type="Proteomes" id="UP000694930"/>
    </source>
</evidence>
<dbReference type="RefSeq" id="XP_015072651.1">
    <property type="nucleotide sequence ID" value="XM_015217165.1"/>
</dbReference>
<dbReference type="GeneID" id="107016818"/>
<dbReference type="Proteomes" id="UP000694930">
    <property type="component" value="Chromosome 4"/>
</dbReference>
<keyword evidence="2" id="KW-1185">Reference proteome</keyword>
<protein>
    <submittedName>
        <fullName evidence="3">Uncharacterized protein LOC107016818</fullName>
    </submittedName>
</protein>
<sequence>MSINAPKLRSFVFHGDIQLIYLENVHVLSNVLYVPRELVLEDEDDFVSIFSSIPALECFSWDLFEFDNGSTEVMPTRLPSALNCLKYLFISWTTLGEFFELSFILCIIRSSPNVEEIEIKGLSLVMEIFFESVPHEVVYEIAASFLVSHLIRTVKFYDVLLEEGEMQLIKVLLAKSPALVKMVIRPCQMETKESLNVFMEITKSQRASYKAEVVYLVD</sequence>
<reference evidence="2" key="1">
    <citation type="journal article" date="2014" name="Nat. Genet.">
        <title>The genome of the stress-tolerant wild tomato species Solanum pennellii.</title>
        <authorList>
            <person name="Bolger A."/>
            <person name="Scossa F."/>
            <person name="Bolger M.E."/>
            <person name="Lanz C."/>
            <person name="Maumus F."/>
            <person name="Tohge T."/>
            <person name="Quesneville H."/>
            <person name="Alseekh S."/>
            <person name="Sorensen I."/>
            <person name="Lichtenstein G."/>
            <person name="Fich E.A."/>
            <person name="Conte M."/>
            <person name="Keller H."/>
            <person name="Schneeberger K."/>
            <person name="Schwacke R."/>
            <person name="Ofner I."/>
            <person name="Vrebalov J."/>
            <person name="Xu Y."/>
            <person name="Osorio S."/>
            <person name="Aflitos S.A."/>
            <person name="Schijlen E."/>
            <person name="Jimenez-Gomez J.M."/>
            <person name="Ryngajllo M."/>
            <person name="Kimura S."/>
            <person name="Kumar R."/>
            <person name="Koenig D."/>
            <person name="Headland L.R."/>
            <person name="Maloof J.N."/>
            <person name="Sinha N."/>
            <person name="van Ham R.C."/>
            <person name="Lankhorst R.K."/>
            <person name="Mao L."/>
            <person name="Vogel A."/>
            <person name="Arsova B."/>
            <person name="Panstruga R."/>
            <person name="Fei Z."/>
            <person name="Rose J.K."/>
            <person name="Zamir D."/>
            <person name="Carrari F."/>
            <person name="Giovannoni J.J."/>
            <person name="Weigel D."/>
            <person name="Usadel B."/>
            <person name="Fernie A.R."/>
        </authorList>
    </citation>
    <scope>NUCLEOTIDE SEQUENCE [LARGE SCALE GENOMIC DNA]</scope>
    <source>
        <strain evidence="2">cv. LA0716</strain>
    </source>
</reference>
<gene>
    <name evidence="3" type="primary">LOC107016818</name>
</gene>
<proteinExistence type="predicted"/>
<organism evidence="2 3">
    <name type="scientific">Solanum pennellii</name>
    <name type="common">Tomato</name>
    <name type="synonym">Lycopersicon pennellii</name>
    <dbReference type="NCBI Taxonomy" id="28526"/>
    <lineage>
        <taxon>Eukaryota</taxon>
        <taxon>Viridiplantae</taxon>
        <taxon>Streptophyta</taxon>
        <taxon>Embryophyta</taxon>
        <taxon>Tracheophyta</taxon>
        <taxon>Spermatophyta</taxon>
        <taxon>Magnoliopsida</taxon>
        <taxon>eudicotyledons</taxon>
        <taxon>Gunneridae</taxon>
        <taxon>Pentapetalae</taxon>
        <taxon>asterids</taxon>
        <taxon>lamiids</taxon>
        <taxon>Solanales</taxon>
        <taxon>Solanaceae</taxon>
        <taxon>Solanoideae</taxon>
        <taxon>Solaneae</taxon>
        <taxon>Solanum</taxon>
        <taxon>Solanum subgen. Lycopersicon</taxon>
    </lineage>
</organism>
<reference evidence="3" key="2">
    <citation type="submission" date="2025-08" db="UniProtKB">
        <authorList>
            <consortium name="RefSeq"/>
        </authorList>
    </citation>
    <scope>IDENTIFICATION</scope>
</reference>
<accession>A0ABM1GL32</accession>
<dbReference type="SMART" id="SM00579">
    <property type="entry name" value="FBD"/>
    <property type="match status" value="1"/>
</dbReference>